<accession>A0A061QT65</accession>
<comment type="subcellular location">
    <subcellularLocation>
        <location evidence="1">Membrane</location>
        <topology evidence="1">Multi-pass membrane protein</topology>
    </subcellularLocation>
</comment>
<feature type="transmembrane region" description="Helical" evidence="5">
    <location>
        <begin position="12"/>
        <end position="35"/>
    </location>
</feature>
<evidence type="ECO:0000259" key="6">
    <source>
        <dbReference type="Pfam" id="PF08510"/>
    </source>
</evidence>
<feature type="non-terminal residue" evidence="7">
    <location>
        <position position="132"/>
    </location>
</feature>
<dbReference type="GO" id="GO:0016020">
    <property type="term" value="C:membrane"/>
    <property type="evidence" value="ECO:0007669"/>
    <property type="project" value="UniProtKB-SubCell"/>
</dbReference>
<evidence type="ECO:0000256" key="1">
    <source>
        <dbReference type="ARBA" id="ARBA00004141"/>
    </source>
</evidence>
<dbReference type="PANTHER" id="PTHR46346:SF1">
    <property type="entry name" value="PHOSPHATIDYLINOSITOL N-ACETYLGLUCOSAMINYLTRANSFERASE SUBUNIT P"/>
    <property type="match status" value="1"/>
</dbReference>
<dbReference type="InterPro" id="IPR013717">
    <property type="entry name" value="PIG-P"/>
</dbReference>
<organism evidence="7">
    <name type="scientific">Tetraselmis sp. GSL018</name>
    <dbReference type="NCBI Taxonomy" id="582737"/>
    <lineage>
        <taxon>Eukaryota</taxon>
        <taxon>Viridiplantae</taxon>
        <taxon>Chlorophyta</taxon>
        <taxon>core chlorophytes</taxon>
        <taxon>Chlorodendrophyceae</taxon>
        <taxon>Chlorodendrales</taxon>
        <taxon>Chlorodendraceae</taxon>
        <taxon>Tetraselmis</taxon>
    </lineage>
</organism>
<gene>
    <name evidence="7" type="primary">GPI19</name>
    <name evidence="7" type="ORF">TSPGSL018_19575</name>
</gene>
<dbReference type="AlphaFoldDB" id="A0A061QT65"/>
<protein>
    <submittedName>
        <fullName evidence="7">Phosphatidylinositol glycan, class P</fullName>
    </submittedName>
</protein>
<dbReference type="PANTHER" id="PTHR46346">
    <property type="entry name" value="PHOSPHATIDYLINOSITOL N-ACETYLGLUCOSAMINYLTRANSFERASE SUBUNIT P"/>
    <property type="match status" value="1"/>
</dbReference>
<dbReference type="GO" id="GO:0006506">
    <property type="term" value="P:GPI anchor biosynthetic process"/>
    <property type="evidence" value="ECO:0007669"/>
    <property type="project" value="TreeGrafter"/>
</dbReference>
<evidence type="ECO:0000256" key="5">
    <source>
        <dbReference type="SAM" id="Phobius"/>
    </source>
</evidence>
<evidence type="ECO:0000313" key="7">
    <source>
        <dbReference type="EMBL" id="JAC63872.1"/>
    </source>
</evidence>
<evidence type="ECO:0000256" key="2">
    <source>
        <dbReference type="ARBA" id="ARBA00022692"/>
    </source>
</evidence>
<dbReference type="EMBL" id="GBEZ01022992">
    <property type="protein sequence ID" value="JAC63872.1"/>
    <property type="molecule type" value="Transcribed_RNA"/>
</dbReference>
<keyword evidence="4 5" id="KW-0472">Membrane</keyword>
<evidence type="ECO:0000256" key="4">
    <source>
        <dbReference type="ARBA" id="ARBA00023136"/>
    </source>
</evidence>
<dbReference type="GO" id="GO:0005783">
    <property type="term" value="C:endoplasmic reticulum"/>
    <property type="evidence" value="ECO:0007669"/>
    <property type="project" value="TreeGrafter"/>
</dbReference>
<sequence length="132" mass="14695">MIKQHRGATSTEWYGFAGWVTSWVSYALFLVWAYIPDEYLEAAGINVFPSKSWALIFPTWCCMLIVFLISAYESLCALVAVDALSSFTTVHDSFSRWPEDLGISDPWCGCEDSIPPLADLPAHMVSEALYGA</sequence>
<feature type="transmembrane region" description="Helical" evidence="5">
    <location>
        <begin position="55"/>
        <end position="81"/>
    </location>
</feature>
<dbReference type="InterPro" id="IPR052263">
    <property type="entry name" value="GPI_Anchor_Biosynth"/>
</dbReference>
<name>A0A061QT65_9CHLO</name>
<feature type="domain" description="PIG-P" evidence="6">
    <location>
        <begin position="11"/>
        <end position="130"/>
    </location>
</feature>
<proteinExistence type="predicted"/>
<keyword evidence="2 5" id="KW-0812">Transmembrane</keyword>
<dbReference type="Pfam" id="PF08510">
    <property type="entry name" value="PIG-P"/>
    <property type="match status" value="1"/>
</dbReference>
<evidence type="ECO:0000256" key="3">
    <source>
        <dbReference type="ARBA" id="ARBA00022989"/>
    </source>
</evidence>
<reference evidence="7" key="1">
    <citation type="submission" date="2014-05" db="EMBL/GenBank/DDBJ databases">
        <title>The transcriptome of the halophilic microalga Tetraselmis sp. GSL018 isolated from the Great Salt Lake, Utah.</title>
        <authorList>
            <person name="Jinkerson R.E."/>
            <person name="D'Adamo S."/>
            <person name="Posewitz M.C."/>
        </authorList>
    </citation>
    <scope>NUCLEOTIDE SEQUENCE</scope>
    <source>
        <strain evidence="7">GSL018</strain>
    </source>
</reference>
<keyword evidence="3 5" id="KW-1133">Transmembrane helix</keyword>